<keyword evidence="1" id="KW-0808">Transferase</keyword>
<dbReference type="GO" id="GO:0006654">
    <property type="term" value="P:phosphatidic acid biosynthetic process"/>
    <property type="evidence" value="ECO:0007669"/>
    <property type="project" value="TreeGrafter"/>
</dbReference>
<keyword evidence="7" id="KW-1185">Reference proteome</keyword>
<keyword evidence="4" id="KW-0472">Membrane</keyword>
<dbReference type="SMART" id="SM00563">
    <property type="entry name" value="PlsC"/>
    <property type="match status" value="1"/>
</dbReference>
<feature type="transmembrane region" description="Helical" evidence="4">
    <location>
        <begin position="20"/>
        <end position="42"/>
    </location>
</feature>
<evidence type="ECO:0000313" key="6">
    <source>
        <dbReference type="EMBL" id="KAJ7044838.1"/>
    </source>
</evidence>
<feature type="domain" description="Phospholipid/glycerol acyltransferase" evidence="5">
    <location>
        <begin position="117"/>
        <end position="233"/>
    </location>
</feature>
<reference evidence="6" key="1">
    <citation type="submission" date="2023-03" db="EMBL/GenBank/DDBJ databases">
        <title>Massive genome expansion in bonnet fungi (Mycena s.s.) driven by repeated elements and novel gene families across ecological guilds.</title>
        <authorList>
            <consortium name="Lawrence Berkeley National Laboratory"/>
            <person name="Harder C.B."/>
            <person name="Miyauchi S."/>
            <person name="Viragh M."/>
            <person name="Kuo A."/>
            <person name="Thoen E."/>
            <person name="Andreopoulos B."/>
            <person name="Lu D."/>
            <person name="Skrede I."/>
            <person name="Drula E."/>
            <person name="Henrissat B."/>
            <person name="Morin E."/>
            <person name="Kohler A."/>
            <person name="Barry K."/>
            <person name="LaButti K."/>
            <person name="Morin E."/>
            <person name="Salamov A."/>
            <person name="Lipzen A."/>
            <person name="Mereny Z."/>
            <person name="Hegedus B."/>
            <person name="Baldrian P."/>
            <person name="Stursova M."/>
            <person name="Weitz H."/>
            <person name="Taylor A."/>
            <person name="Grigoriev I.V."/>
            <person name="Nagy L.G."/>
            <person name="Martin F."/>
            <person name="Kauserud H."/>
        </authorList>
    </citation>
    <scope>NUCLEOTIDE SEQUENCE</scope>
    <source>
        <strain evidence="6">CBHHK200</strain>
    </source>
</reference>
<dbReference type="Proteomes" id="UP001218188">
    <property type="component" value="Unassembled WGS sequence"/>
</dbReference>
<dbReference type="GO" id="GO:0003841">
    <property type="term" value="F:1-acylglycerol-3-phosphate O-acyltransferase activity"/>
    <property type="evidence" value="ECO:0007669"/>
    <property type="project" value="TreeGrafter"/>
</dbReference>
<gene>
    <name evidence="6" type="ORF">C8F04DRAFT_990591</name>
</gene>
<dbReference type="PANTHER" id="PTHR10434:SF11">
    <property type="entry name" value="1-ACYL-SN-GLYCEROL-3-PHOSPHATE ACYLTRANSFERASE"/>
    <property type="match status" value="1"/>
</dbReference>
<dbReference type="GO" id="GO:0005783">
    <property type="term" value="C:endoplasmic reticulum"/>
    <property type="evidence" value="ECO:0007669"/>
    <property type="project" value="TreeGrafter"/>
</dbReference>
<keyword evidence="4" id="KW-0812">Transmembrane</keyword>
<organism evidence="6 7">
    <name type="scientific">Mycena alexandri</name>
    <dbReference type="NCBI Taxonomy" id="1745969"/>
    <lineage>
        <taxon>Eukaryota</taxon>
        <taxon>Fungi</taxon>
        <taxon>Dikarya</taxon>
        <taxon>Basidiomycota</taxon>
        <taxon>Agaricomycotina</taxon>
        <taxon>Agaricomycetes</taxon>
        <taxon>Agaricomycetidae</taxon>
        <taxon>Agaricales</taxon>
        <taxon>Marasmiineae</taxon>
        <taxon>Mycenaceae</taxon>
        <taxon>Mycena</taxon>
    </lineage>
</organism>
<dbReference type="EMBL" id="JARJCM010000006">
    <property type="protein sequence ID" value="KAJ7044838.1"/>
    <property type="molecule type" value="Genomic_DNA"/>
</dbReference>
<dbReference type="SUPFAM" id="SSF69593">
    <property type="entry name" value="Glycerol-3-phosphate (1)-acyltransferase"/>
    <property type="match status" value="1"/>
</dbReference>
<feature type="region of interest" description="Disordered" evidence="3">
    <location>
        <begin position="333"/>
        <end position="363"/>
    </location>
</feature>
<dbReference type="AlphaFoldDB" id="A0AAD6TIG9"/>
<evidence type="ECO:0000259" key="5">
    <source>
        <dbReference type="SMART" id="SM00563"/>
    </source>
</evidence>
<accession>A0AAD6TIG9</accession>
<dbReference type="PANTHER" id="PTHR10434">
    <property type="entry name" value="1-ACYL-SN-GLYCEROL-3-PHOSPHATE ACYLTRANSFERASE"/>
    <property type="match status" value="1"/>
</dbReference>
<name>A0AAD6TIG9_9AGAR</name>
<keyword evidence="2" id="KW-0012">Acyltransferase</keyword>
<sequence length="363" mass="39523">MNFLIRQRAFFSTLSSPSSFMATLLSTAFVVPLIALQALPLGRYYTRSVVYVGAMGFVATMGAFYAAGLSIVNRRFDVNHAVARTFYAFAGTLMGWRVELEGEEWLRDSEDGGGRPAVFMINHQSMVDLIPLGISMPKRTSIMSKESIRWSPLGPFMMMSGAIFIDRGNSTRALRSLDAAVEMMRSQRVSLWMYPEGTRNNQPRPELLPFKKGGFHLAVQAGLPIIPIVVENYWHLYHKNVFESGVIRVRVLPPIPTADLTAADVPDLVTRVRDQMLATLIEISSKASLSAPVPEKPIAPPNPASISSVAAVIQDAVSDHSTAMPADTVFETQAASAGGVAGSENGTETEEDDEGMVLVGRPT</sequence>
<dbReference type="CDD" id="cd07989">
    <property type="entry name" value="LPLAT_AGPAT-like"/>
    <property type="match status" value="1"/>
</dbReference>
<evidence type="ECO:0000313" key="7">
    <source>
        <dbReference type="Proteomes" id="UP001218188"/>
    </source>
</evidence>
<evidence type="ECO:0000256" key="3">
    <source>
        <dbReference type="SAM" id="MobiDB-lite"/>
    </source>
</evidence>
<dbReference type="InterPro" id="IPR002123">
    <property type="entry name" value="Plipid/glycerol_acylTrfase"/>
</dbReference>
<protein>
    <recommendedName>
        <fullName evidence="5">Phospholipid/glycerol acyltransferase domain-containing protein</fullName>
    </recommendedName>
</protein>
<comment type="caution">
    <text evidence="6">The sequence shown here is derived from an EMBL/GenBank/DDBJ whole genome shotgun (WGS) entry which is preliminary data.</text>
</comment>
<evidence type="ECO:0000256" key="4">
    <source>
        <dbReference type="SAM" id="Phobius"/>
    </source>
</evidence>
<keyword evidence="4" id="KW-1133">Transmembrane helix</keyword>
<feature type="transmembrane region" description="Helical" evidence="4">
    <location>
        <begin position="49"/>
        <end position="72"/>
    </location>
</feature>
<evidence type="ECO:0000256" key="2">
    <source>
        <dbReference type="ARBA" id="ARBA00023315"/>
    </source>
</evidence>
<proteinExistence type="predicted"/>
<dbReference type="Pfam" id="PF01553">
    <property type="entry name" value="Acyltransferase"/>
    <property type="match status" value="1"/>
</dbReference>
<evidence type="ECO:0000256" key="1">
    <source>
        <dbReference type="ARBA" id="ARBA00022679"/>
    </source>
</evidence>